<dbReference type="InterPro" id="IPR013083">
    <property type="entry name" value="Znf_RING/FYVE/PHD"/>
</dbReference>
<dbReference type="Proteomes" id="UP000653305">
    <property type="component" value="Unassembled WGS sequence"/>
</dbReference>
<feature type="compositionally biased region" description="Basic and acidic residues" evidence="1">
    <location>
        <begin position="9"/>
        <end position="21"/>
    </location>
</feature>
<dbReference type="PANTHER" id="PTHR46405">
    <property type="entry name" value="OS05G0141500 PROTEIN"/>
    <property type="match status" value="1"/>
</dbReference>
<dbReference type="PANTHER" id="PTHR46405:SF3">
    <property type="entry name" value="RING_U-BOX SUPERFAMILY PROTEIN"/>
    <property type="match status" value="1"/>
</dbReference>
<evidence type="ECO:0000313" key="2">
    <source>
        <dbReference type="EMBL" id="GFQ04301.1"/>
    </source>
</evidence>
<dbReference type="OrthoDB" id="913247at2759"/>
<gene>
    <name evidence="2" type="ORF">PHJA_002574000</name>
</gene>
<dbReference type="Pfam" id="PF13920">
    <property type="entry name" value="zf-C3HC4_3"/>
    <property type="match status" value="1"/>
</dbReference>
<accession>A0A830CWL7</accession>
<comment type="caution">
    <text evidence="2">The sequence shown here is derived from an EMBL/GenBank/DDBJ whole genome shotgun (WGS) entry which is preliminary data.</text>
</comment>
<dbReference type="Gene3D" id="3.30.40.10">
    <property type="entry name" value="Zinc/RING finger domain, C3HC4 (zinc finger)"/>
    <property type="match status" value="1"/>
</dbReference>
<dbReference type="AlphaFoldDB" id="A0A830CWL7"/>
<evidence type="ECO:0000256" key="1">
    <source>
        <dbReference type="SAM" id="MobiDB-lite"/>
    </source>
</evidence>
<organism evidence="2 3">
    <name type="scientific">Phtheirospermum japonicum</name>
    <dbReference type="NCBI Taxonomy" id="374723"/>
    <lineage>
        <taxon>Eukaryota</taxon>
        <taxon>Viridiplantae</taxon>
        <taxon>Streptophyta</taxon>
        <taxon>Embryophyta</taxon>
        <taxon>Tracheophyta</taxon>
        <taxon>Spermatophyta</taxon>
        <taxon>Magnoliopsida</taxon>
        <taxon>eudicotyledons</taxon>
        <taxon>Gunneridae</taxon>
        <taxon>Pentapetalae</taxon>
        <taxon>asterids</taxon>
        <taxon>lamiids</taxon>
        <taxon>Lamiales</taxon>
        <taxon>Orobanchaceae</taxon>
        <taxon>Orobanchaceae incertae sedis</taxon>
        <taxon>Phtheirospermum</taxon>
    </lineage>
</organism>
<reference evidence="2" key="1">
    <citation type="submission" date="2020-07" db="EMBL/GenBank/DDBJ databases">
        <title>Ethylene signaling mediates host invasion by parasitic plants.</title>
        <authorList>
            <person name="Yoshida S."/>
        </authorList>
    </citation>
    <scope>NUCLEOTIDE SEQUENCE</scope>
    <source>
        <strain evidence="2">Okayama</strain>
    </source>
</reference>
<proteinExistence type="predicted"/>
<protein>
    <submittedName>
        <fullName evidence="2">Mnd1-interacting protein 1</fullName>
    </submittedName>
</protein>
<dbReference type="EMBL" id="BMAC01000928">
    <property type="protein sequence ID" value="GFQ04301.1"/>
    <property type="molecule type" value="Genomic_DNA"/>
</dbReference>
<evidence type="ECO:0000313" key="3">
    <source>
        <dbReference type="Proteomes" id="UP000653305"/>
    </source>
</evidence>
<feature type="region of interest" description="Disordered" evidence="1">
    <location>
        <begin position="1"/>
        <end position="21"/>
    </location>
</feature>
<dbReference type="InterPro" id="IPR046934">
    <property type="entry name" value="PIR2-like"/>
</dbReference>
<sequence>MDSAKLQKLRMEKEKEKKKNEKICSEMSVKLMEAEQSLRQANSDASLVNDAVKRMEIENDRIRAEIEVFKLNATVSERELKKVLKREKRYTKKLADVEKQKSVLRSQCDEEKQRALQLEQELLQAEKDAKEAEMKWKQTIKEKEEMLALLAHETKNAEIRKAHSRSQLQILRQQVEIDSRLANDNFQRLEDELSRLRMSESRPIEELLPENLDFLYRYDEATSSESSAPCEPSHWICMKNEVSVLFSPCTHQLVCFPCYLKKGQTFGVCCPYCGVGIEDAVKVYGSSS</sequence>
<name>A0A830CWL7_9LAMI</name>
<keyword evidence="3" id="KW-1185">Reference proteome</keyword>